<protein>
    <submittedName>
        <fullName evidence="1">Uncharacterized protein</fullName>
    </submittedName>
</protein>
<dbReference type="Proteomes" id="UP000194474">
    <property type="component" value="Unassembled WGS sequence"/>
</dbReference>
<reference evidence="2" key="1">
    <citation type="submission" date="2017-04" db="EMBL/GenBank/DDBJ databases">
        <authorList>
            <person name="Varghese N."/>
            <person name="Submissions S."/>
        </authorList>
    </citation>
    <scope>NUCLEOTIDE SEQUENCE [LARGE SCALE GENOMIC DNA]</scope>
</reference>
<accession>A0A1Y6FA07</accession>
<organism evidence="1 2">
    <name type="scientific">Devosia lucknowensis</name>
    <dbReference type="NCBI Taxonomy" id="1096929"/>
    <lineage>
        <taxon>Bacteria</taxon>
        <taxon>Pseudomonadati</taxon>
        <taxon>Pseudomonadota</taxon>
        <taxon>Alphaproteobacteria</taxon>
        <taxon>Hyphomicrobiales</taxon>
        <taxon>Devosiaceae</taxon>
        <taxon>Devosia</taxon>
    </lineage>
</organism>
<keyword evidence="2" id="KW-1185">Reference proteome</keyword>
<gene>
    <name evidence="1" type="ORF">SAMN06295905_1959</name>
</gene>
<dbReference type="EMBL" id="FXWK01000001">
    <property type="protein sequence ID" value="SMQ71748.1"/>
    <property type="molecule type" value="Genomic_DNA"/>
</dbReference>
<name>A0A1Y6FA07_9HYPH</name>
<proteinExistence type="predicted"/>
<evidence type="ECO:0000313" key="2">
    <source>
        <dbReference type="Proteomes" id="UP000194474"/>
    </source>
</evidence>
<dbReference type="AlphaFoldDB" id="A0A1Y6FA07"/>
<evidence type="ECO:0000313" key="1">
    <source>
        <dbReference type="EMBL" id="SMQ71748.1"/>
    </source>
</evidence>
<sequence length="154" mass="16791">MFNPGWEAGRIVRPYRQIFVLAAILATTSIASAQESSDYDPSPFLTSLIGLRAAAVTCEPFVANSPASRTESVVEFFASINQTLPSLVDTETQASLNRFIGSQAASLCRDKLDASFNAYGVQLQNYNSSKPEEWPAAPEISRAPWCSSENCLEF</sequence>